<gene>
    <name evidence="11" type="ORF">AYI68_g6999</name>
</gene>
<keyword evidence="12" id="KW-1185">Reference proteome</keyword>
<dbReference type="PANTHER" id="PTHR24343:SF137">
    <property type="entry name" value="SERINE_THREONINE-PROTEIN KINASE HRK1"/>
    <property type="match status" value="1"/>
</dbReference>
<dbReference type="GO" id="GO:0004674">
    <property type="term" value="F:protein serine/threonine kinase activity"/>
    <property type="evidence" value="ECO:0007669"/>
    <property type="project" value="UniProtKB-KW"/>
</dbReference>
<keyword evidence="2" id="KW-0723">Serine/threonine-protein kinase</keyword>
<evidence type="ECO:0000256" key="5">
    <source>
        <dbReference type="ARBA" id="ARBA00022777"/>
    </source>
</evidence>
<protein>
    <recommendedName>
        <fullName evidence="1">non-specific serine/threonine protein kinase</fullName>
        <ecNumber evidence="1">2.7.11.1</ecNumber>
    </recommendedName>
</protein>
<comment type="catalytic activity">
    <reaction evidence="7">
        <text>L-threonyl-[protein] + ATP = O-phospho-L-threonyl-[protein] + ADP + H(+)</text>
        <dbReference type="Rhea" id="RHEA:46608"/>
        <dbReference type="Rhea" id="RHEA-COMP:11060"/>
        <dbReference type="Rhea" id="RHEA-COMP:11605"/>
        <dbReference type="ChEBI" id="CHEBI:15378"/>
        <dbReference type="ChEBI" id="CHEBI:30013"/>
        <dbReference type="ChEBI" id="CHEBI:30616"/>
        <dbReference type="ChEBI" id="CHEBI:61977"/>
        <dbReference type="ChEBI" id="CHEBI:456216"/>
        <dbReference type="EC" id="2.7.11.1"/>
    </reaction>
</comment>
<feature type="compositionally biased region" description="Basic and acidic residues" evidence="9">
    <location>
        <begin position="607"/>
        <end position="616"/>
    </location>
</feature>
<dbReference type="OrthoDB" id="6513151at2759"/>
<comment type="caution">
    <text evidence="11">The sequence shown here is derived from an EMBL/GenBank/DDBJ whole genome shotgun (WGS) entry which is preliminary data.</text>
</comment>
<dbReference type="EMBL" id="LSSL01005249">
    <property type="protein sequence ID" value="OLY78941.1"/>
    <property type="molecule type" value="Genomic_DNA"/>
</dbReference>
<comment type="catalytic activity">
    <reaction evidence="8">
        <text>L-seryl-[protein] + ATP = O-phospho-L-seryl-[protein] + ADP + H(+)</text>
        <dbReference type="Rhea" id="RHEA:17989"/>
        <dbReference type="Rhea" id="RHEA-COMP:9863"/>
        <dbReference type="Rhea" id="RHEA-COMP:11604"/>
        <dbReference type="ChEBI" id="CHEBI:15378"/>
        <dbReference type="ChEBI" id="CHEBI:29999"/>
        <dbReference type="ChEBI" id="CHEBI:30616"/>
        <dbReference type="ChEBI" id="CHEBI:83421"/>
        <dbReference type="ChEBI" id="CHEBI:456216"/>
        <dbReference type="EC" id="2.7.11.1"/>
    </reaction>
</comment>
<dbReference type="STRING" id="133383.A0A1R0GPW8"/>
<dbReference type="SMART" id="SM00220">
    <property type="entry name" value="S_TKc"/>
    <property type="match status" value="1"/>
</dbReference>
<feature type="region of interest" description="Disordered" evidence="9">
    <location>
        <begin position="47"/>
        <end position="71"/>
    </location>
</feature>
<dbReference type="GO" id="GO:0005524">
    <property type="term" value="F:ATP binding"/>
    <property type="evidence" value="ECO:0007669"/>
    <property type="project" value="UniProtKB-KW"/>
</dbReference>
<evidence type="ECO:0000256" key="1">
    <source>
        <dbReference type="ARBA" id="ARBA00012513"/>
    </source>
</evidence>
<evidence type="ECO:0000256" key="2">
    <source>
        <dbReference type="ARBA" id="ARBA00022527"/>
    </source>
</evidence>
<organism evidence="11 12">
    <name type="scientific">Smittium mucronatum</name>
    <dbReference type="NCBI Taxonomy" id="133383"/>
    <lineage>
        <taxon>Eukaryota</taxon>
        <taxon>Fungi</taxon>
        <taxon>Fungi incertae sedis</taxon>
        <taxon>Zoopagomycota</taxon>
        <taxon>Kickxellomycotina</taxon>
        <taxon>Harpellomycetes</taxon>
        <taxon>Harpellales</taxon>
        <taxon>Legeriomycetaceae</taxon>
        <taxon>Smittium</taxon>
    </lineage>
</organism>
<keyword evidence="6" id="KW-0067">ATP-binding</keyword>
<dbReference type="GO" id="GO:0005829">
    <property type="term" value="C:cytosol"/>
    <property type="evidence" value="ECO:0007669"/>
    <property type="project" value="TreeGrafter"/>
</dbReference>
<keyword evidence="5 11" id="KW-0418">Kinase</keyword>
<dbReference type="InterPro" id="IPR011009">
    <property type="entry name" value="Kinase-like_dom_sf"/>
</dbReference>
<feature type="region of interest" description="Disordered" evidence="9">
    <location>
        <begin position="596"/>
        <end position="640"/>
    </location>
</feature>
<dbReference type="SUPFAM" id="SSF56112">
    <property type="entry name" value="Protein kinase-like (PK-like)"/>
    <property type="match status" value="1"/>
</dbReference>
<sequence length="807" mass="90071">MLDCDVPIHYQPEEQKRLIGIYTSQIPDPAHYRAPNHHHHHLNQIQTISDTSSSSASSPLSPPPLNPTHIPLRSYELDPNGSTFGEKYFVCETETSIRGNDIGIYAGDGDTGNGSIGGRSYSAMNFSKYRIYEPEFMADRSRELNNSAGHSSGSVSGALGAVSATVVNSTGNTFGYRPAAYPASKYTNHHQHQYQPQQHYIRGPNHHNHDQQYQYGDRSSMTHNPTATVTPATAGSASITSSQMDTVDSKLNNMMETSKPNKNTLVDSRLDSSFGYGAESQFFHATLNSPSGPNPDTFPDHSSYPQNSPIQSQHQYHQQQQQQQKIQAKIQHQKQQQQQQKYKVYQARQRSLAQPDKNAIDGSLSVTIRPVGYIKKRYGLPIKSLGAGTGGQVDLYRNPYDKKFCAIKTFKNQTKETSGTGRVARSCLAELAINVNVRHRNIIKTFDIVMEYNQSYYAIMEHCPIDLFTLLQTRKLNHDEIYGFFAQLIEGVAYLHQKGIAHRDLKLDNCCIAFDGTLKIIDFGCATIFKRKVPKINMQANGGDGFGSTSGGGSYHPADLTPSYKKYLGTKNIKSVDMQRQDYRSPLVAEAPVMTTTTTVGGGDTDQYSKGRECRARTHGWSNQHQHDQKEMSSDGTKSGFGMVNGSELYGLSRDRNSSSFGQSSTDVPSSDSGASPFPPPDHCPSDEYVYVDLPSMGLCGSNPYIAPELYLNAPYDSRKADVWASGIILLSMTNLHFPWDIALEDRDKNYHTFTKIPSKFIDFWLQPRREPADLIRSMLEINPNHRFSIESVMSHPWFKSINMSLD</sequence>
<dbReference type="InterPro" id="IPR000719">
    <property type="entry name" value="Prot_kinase_dom"/>
</dbReference>
<evidence type="ECO:0000313" key="12">
    <source>
        <dbReference type="Proteomes" id="UP000187455"/>
    </source>
</evidence>
<proteinExistence type="predicted"/>
<dbReference type="PROSITE" id="PS50011">
    <property type="entry name" value="PROTEIN_KINASE_DOM"/>
    <property type="match status" value="1"/>
</dbReference>
<evidence type="ECO:0000256" key="7">
    <source>
        <dbReference type="ARBA" id="ARBA00047899"/>
    </source>
</evidence>
<evidence type="ECO:0000256" key="6">
    <source>
        <dbReference type="ARBA" id="ARBA00022840"/>
    </source>
</evidence>
<feature type="domain" description="Protein kinase" evidence="10">
    <location>
        <begin position="379"/>
        <end position="799"/>
    </location>
</feature>
<feature type="region of interest" description="Disordered" evidence="9">
    <location>
        <begin position="285"/>
        <end position="322"/>
    </location>
</feature>
<evidence type="ECO:0000256" key="8">
    <source>
        <dbReference type="ARBA" id="ARBA00048679"/>
    </source>
</evidence>
<keyword evidence="4" id="KW-0547">Nucleotide-binding</keyword>
<feature type="compositionally biased region" description="Low complexity" evidence="9">
    <location>
        <begin position="47"/>
        <end position="59"/>
    </location>
</feature>
<dbReference type="PROSITE" id="PS00108">
    <property type="entry name" value="PROTEIN_KINASE_ST"/>
    <property type="match status" value="1"/>
</dbReference>
<feature type="compositionally biased region" description="Low complexity" evidence="9">
    <location>
        <begin position="310"/>
        <end position="322"/>
    </location>
</feature>
<reference evidence="11 12" key="1">
    <citation type="journal article" date="2016" name="Mol. Biol. Evol.">
        <title>Genome-Wide Survey of Gut Fungi (Harpellales) Reveals the First Horizontally Transferred Ubiquitin Gene from a Mosquito Host.</title>
        <authorList>
            <person name="Wang Y."/>
            <person name="White M.M."/>
            <person name="Kvist S."/>
            <person name="Moncalvo J.M."/>
        </authorList>
    </citation>
    <scope>NUCLEOTIDE SEQUENCE [LARGE SCALE GENOMIC DNA]</scope>
    <source>
        <strain evidence="11 12">ALG-7-W6</strain>
    </source>
</reference>
<dbReference type="Gene3D" id="1.10.510.10">
    <property type="entry name" value="Transferase(Phosphotransferase) domain 1"/>
    <property type="match status" value="2"/>
</dbReference>
<name>A0A1R0GPW8_9FUNG</name>
<feature type="compositionally biased region" description="Polar residues" evidence="9">
    <location>
        <begin position="658"/>
        <end position="674"/>
    </location>
</feature>
<evidence type="ECO:0000313" key="11">
    <source>
        <dbReference type="EMBL" id="OLY78941.1"/>
    </source>
</evidence>
<dbReference type="EC" id="2.7.11.1" evidence="1"/>
<dbReference type="Proteomes" id="UP000187455">
    <property type="component" value="Unassembled WGS sequence"/>
</dbReference>
<dbReference type="PANTHER" id="PTHR24343">
    <property type="entry name" value="SERINE/THREONINE KINASE"/>
    <property type="match status" value="1"/>
</dbReference>
<feature type="region of interest" description="Disordered" evidence="9">
    <location>
        <begin position="652"/>
        <end position="682"/>
    </location>
</feature>
<dbReference type="AlphaFoldDB" id="A0A1R0GPW8"/>
<keyword evidence="3" id="KW-0808">Transferase</keyword>
<feature type="region of interest" description="Disordered" evidence="9">
    <location>
        <begin position="200"/>
        <end position="243"/>
    </location>
</feature>
<evidence type="ECO:0000256" key="9">
    <source>
        <dbReference type="SAM" id="MobiDB-lite"/>
    </source>
</evidence>
<dbReference type="InterPro" id="IPR008271">
    <property type="entry name" value="Ser/Thr_kinase_AS"/>
</dbReference>
<evidence type="ECO:0000259" key="10">
    <source>
        <dbReference type="PROSITE" id="PS50011"/>
    </source>
</evidence>
<evidence type="ECO:0000256" key="4">
    <source>
        <dbReference type="ARBA" id="ARBA00022741"/>
    </source>
</evidence>
<accession>A0A1R0GPW8</accession>
<evidence type="ECO:0000256" key="3">
    <source>
        <dbReference type="ARBA" id="ARBA00022679"/>
    </source>
</evidence>
<feature type="compositionally biased region" description="Polar residues" evidence="9">
    <location>
        <begin position="211"/>
        <end position="243"/>
    </location>
</feature>
<dbReference type="Pfam" id="PF00069">
    <property type="entry name" value="Pkinase"/>
    <property type="match status" value="2"/>
</dbReference>